<dbReference type="EMBL" id="JBGBPQ010000022">
    <property type="protein sequence ID" value="KAL1503286.1"/>
    <property type="molecule type" value="Genomic_DNA"/>
</dbReference>
<feature type="transmembrane region" description="Helical" evidence="1">
    <location>
        <begin position="57"/>
        <end position="77"/>
    </location>
</feature>
<reference evidence="2 3" key="1">
    <citation type="journal article" date="2024" name="Science">
        <title>Giant polyketide synthase enzymes in the biosynthesis of giant marine polyether toxins.</title>
        <authorList>
            <person name="Fallon T.R."/>
            <person name="Shende V.V."/>
            <person name="Wierzbicki I.H."/>
            <person name="Pendleton A.L."/>
            <person name="Watervoot N.F."/>
            <person name="Auber R.P."/>
            <person name="Gonzalez D.J."/>
            <person name="Wisecaver J.H."/>
            <person name="Moore B.S."/>
        </authorList>
    </citation>
    <scope>NUCLEOTIDE SEQUENCE [LARGE SCALE GENOMIC DNA]</scope>
    <source>
        <strain evidence="2 3">12B1</strain>
    </source>
</reference>
<comment type="caution">
    <text evidence="2">The sequence shown here is derived from an EMBL/GenBank/DDBJ whole genome shotgun (WGS) entry which is preliminary data.</text>
</comment>
<feature type="transmembrane region" description="Helical" evidence="1">
    <location>
        <begin position="97"/>
        <end position="121"/>
    </location>
</feature>
<accession>A0AB34ILL0</accession>
<gene>
    <name evidence="2" type="ORF">AB1Y20_011339</name>
</gene>
<feature type="transmembrane region" description="Helical" evidence="1">
    <location>
        <begin position="227"/>
        <end position="249"/>
    </location>
</feature>
<feature type="transmembrane region" description="Helical" evidence="1">
    <location>
        <begin position="156"/>
        <end position="178"/>
    </location>
</feature>
<feature type="transmembrane region" description="Helical" evidence="1">
    <location>
        <begin position="133"/>
        <end position="150"/>
    </location>
</feature>
<keyword evidence="1" id="KW-1133">Transmembrane helix</keyword>
<keyword evidence="3" id="KW-1185">Reference proteome</keyword>
<evidence type="ECO:0008006" key="4">
    <source>
        <dbReference type="Google" id="ProtNLM"/>
    </source>
</evidence>
<keyword evidence="1" id="KW-0812">Transmembrane</keyword>
<protein>
    <recommendedName>
        <fullName evidence="4">Transmembrane protein</fullName>
    </recommendedName>
</protein>
<evidence type="ECO:0000256" key="1">
    <source>
        <dbReference type="SAM" id="Phobius"/>
    </source>
</evidence>
<proteinExistence type="predicted"/>
<sequence length="323" mass="35174">MCSFPTTVQSFDVIGEGWRQAAGPMWANVNAASVQQENVVNLMQIDMMQLSVQQTQMDNICLQATLLMGFALGMWSGETLHQFVEDESELCIWKHPFAVILGHLFFYCVATCISCGVLIVTNVSYIKQAAQRAALTVSTGAAVAVTHTHLGFVSKAFIAMFVAFLAAVVNLIVLFVGMPRRIVYHDPRGDGAEPDEAVLTLWNGQQRIACINPRDPGANSDRDAQGVAIASMCVGIFGLFTFFGVWHFLQLRRSYEPSFLIEWFVSHQAKLASLRQRVSAANARAMALAEPYGTGLGTQIHHVGMHEPSGTGEVSAEDSVTSG</sequence>
<evidence type="ECO:0000313" key="2">
    <source>
        <dbReference type="EMBL" id="KAL1503286.1"/>
    </source>
</evidence>
<dbReference type="AlphaFoldDB" id="A0AB34ILL0"/>
<organism evidence="2 3">
    <name type="scientific">Prymnesium parvum</name>
    <name type="common">Toxic golden alga</name>
    <dbReference type="NCBI Taxonomy" id="97485"/>
    <lineage>
        <taxon>Eukaryota</taxon>
        <taxon>Haptista</taxon>
        <taxon>Haptophyta</taxon>
        <taxon>Prymnesiophyceae</taxon>
        <taxon>Prymnesiales</taxon>
        <taxon>Prymnesiaceae</taxon>
        <taxon>Prymnesium</taxon>
    </lineage>
</organism>
<evidence type="ECO:0000313" key="3">
    <source>
        <dbReference type="Proteomes" id="UP001515480"/>
    </source>
</evidence>
<keyword evidence="1" id="KW-0472">Membrane</keyword>
<name>A0AB34ILL0_PRYPA</name>
<dbReference type="Proteomes" id="UP001515480">
    <property type="component" value="Unassembled WGS sequence"/>
</dbReference>